<dbReference type="AlphaFoldDB" id="A0AAV4UXF2"/>
<organism evidence="1 2">
    <name type="scientific">Caerostris extrusa</name>
    <name type="common">Bark spider</name>
    <name type="synonym">Caerostris bankana</name>
    <dbReference type="NCBI Taxonomy" id="172846"/>
    <lineage>
        <taxon>Eukaryota</taxon>
        <taxon>Metazoa</taxon>
        <taxon>Ecdysozoa</taxon>
        <taxon>Arthropoda</taxon>
        <taxon>Chelicerata</taxon>
        <taxon>Arachnida</taxon>
        <taxon>Araneae</taxon>
        <taxon>Araneomorphae</taxon>
        <taxon>Entelegynae</taxon>
        <taxon>Araneoidea</taxon>
        <taxon>Araneidae</taxon>
        <taxon>Caerostris</taxon>
    </lineage>
</organism>
<dbReference type="PANTHER" id="PTHR23324:SF83">
    <property type="entry name" value="SEC14-LIKE PROTEIN 2"/>
    <property type="match status" value="1"/>
</dbReference>
<protein>
    <submittedName>
        <fullName evidence="1">CRAL-TRIO domain-containing protein</fullName>
    </submittedName>
</protein>
<dbReference type="InterPro" id="IPR051064">
    <property type="entry name" value="SEC14/CRAL-TRIO_domain"/>
</dbReference>
<dbReference type="GO" id="GO:0005737">
    <property type="term" value="C:cytoplasm"/>
    <property type="evidence" value="ECO:0007669"/>
    <property type="project" value="TreeGrafter"/>
</dbReference>
<keyword evidence="2" id="KW-1185">Reference proteome</keyword>
<dbReference type="Gene3D" id="3.40.525.10">
    <property type="entry name" value="CRAL-TRIO lipid binding domain"/>
    <property type="match status" value="2"/>
</dbReference>
<accession>A0AAV4UXF2</accession>
<name>A0AAV4UXF2_CAEEX</name>
<dbReference type="InterPro" id="IPR036865">
    <property type="entry name" value="CRAL-TRIO_dom_sf"/>
</dbReference>
<gene>
    <name evidence="1" type="primary">AVEN_6747_1</name>
    <name evidence="1" type="ORF">CEXT_340431</name>
</gene>
<dbReference type="EMBL" id="BPLR01013582">
    <property type="protein sequence ID" value="GIY62119.1"/>
    <property type="molecule type" value="Genomic_DNA"/>
</dbReference>
<evidence type="ECO:0000313" key="2">
    <source>
        <dbReference type="Proteomes" id="UP001054945"/>
    </source>
</evidence>
<comment type="caution">
    <text evidence="1">The sequence shown here is derived from an EMBL/GenBank/DDBJ whole genome shotgun (WGS) entry which is preliminary data.</text>
</comment>
<reference evidence="1 2" key="1">
    <citation type="submission" date="2021-06" db="EMBL/GenBank/DDBJ databases">
        <title>Caerostris extrusa draft genome.</title>
        <authorList>
            <person name="Kono N."/>
            <person name="Arakawa K."/>
        </authorList>
    </citation>
    <scope>NUCLEOTIDE SEQUENCE [LARGE SCALE GENOMIC DNA]</scope>
</reference>
<dbReference type="PANTHER" id="PTHR23324">
    <property type="entry name" value="SEC14 RELATED PROTEIN"/>
    <property type="match status" value="1"/>
</dbReference>
<dbReference type="SUPFAM" id="SSF52087">
    <property type="entry name" value="CRAL/TRIO domain"/>
    <property type="match status" value="1"/>
</dbReference>
<sequence length="119" mass="13838">MREQSKKHGKMLTKSVEIFDFQKFKLSTATHYKSILYFTHYLKIYLDNYPELLKYALVINIIPVVVINKIRFDDKGAQLKQLLEDIDADVLPAFLGGTRTDPDGDPLCKNNYHVWRACT</sequence>
<evidence type="ECO:0000313" key="1">
    <source>
        <dbReference type="EMBL" id="GIY62119.1"/>
    </source>
</evidence>
<proteinExistence type="predicted"/>
<dbReference type="Proteomes" id="UP001054945">
    <property type="component" value="Unassembled WGS sequence"/>
</dbReference>